<dbReference type="Proteomes" id="UP000011083">
    <property type="component" value="Unassembled WGS sequence"/>
</dbReference>
<keyword evidence="7" id="KW-1015">Disulfide bond</keyword>
<keyword evidence="4" id="KW-0732">Signal</keyword>
<reference evidence="13 14" key="1">
    <citation type="journal article" date="2013" name="Genome Biol.">
        <title>Genome of Acanthamoeba castellanii highlights extensive lateral gene transfer and early evolution of tyrosine kinase signaling.</title>
        <authorList>
            <person name="Clarke M."/>
            <person name="Lohan A.J."/>
            <person name="Liu B."/>
            <person name="Lagkouvardos I."/>
            <person name="Roy S."/>
            <person name="Zafar N."/>
            <person name="Bertelli C."/>
            <person name="Schilde C."/>
            <person name="Kianianmomeni A."/>
            <person name="Burglin T.R."/>
            <person name="Frech C."/>
            <person name="Turcotte B."/>
            <person name="Kopec K.O."/>
            <person name="Synnott J.M."/>
            <person name="Choo C."/>
            <person name="Paponov I."/>
            <person name="Finkler A."/>
            <person name="Soon Heng Tan C."/>
            <person name="Hutchins A.P."/>
            <person name="Weinmeier T."/>
            <person name="Rattei T."/>
            <person name="Chu J.S."/>
            <person name="Gimenez G."/>
            <person name="Irimia M."/>
            <person name="Rigden D.J."/>
            <person name="Fitzpatrick D.A."/>
            <person name="Lorenzo-Morales J."/>
            <person name="Bateman A."/>
            <person name="Chiu C.H."/>
            <person name="Tang P."/>
            <person name="Hegemann P."/>
            <person name="Fromm H."/>
            <person name="Raoult D."/>
            <person name="Greub G."/>
            <person name="Miranda-Saavedra D."/>
            <person name="Chen N."/>
            <person name="Nash P."/>
            <person name="Ginger M.L."/>
            <person name="Horn M."/>
            <person name="Schaap P."/>
            <person name="Caler L."/>
            <person name="Loftus B."/>
        </authorList>
    </citation>
    <scope>NUCLEOTIDE SEQUENCE [LARGE SCALE GENOMIC DNA]</scope>
    <source>
        <strain evidence="13 14">Neff</strain>
    </source>
</reference>
<keyword evidence="8" id="KW-0675">Receptor</keyword>
<dbReference type="STRING" id="1257118.L8GYP7"/>
<evidence type="ECO:0000256" key="4">
    <source>
        <dbReference type="ARBA" id="ARBA00022729"/>
    </source>
</evidence>
<comment type="catalytic activity">
    <reaction evidence="11">
        <text>L-seryl-[protein] + ATP = O-phospho-L-seryl-[protein] + ADP + H(+)</text>
        <dbReference type="Rhea" id="RHEA:17989"/>
        <dbReference type="Rhea" id="RHEA-COMP:9863"/>
        <dbReference type="Rhea" id="RHEA-COMP:11604"/>
        <dbReference type="ChEBI" id="CHEBI:15378"/>
        <dbReference type="ChEBI" id="CHEBI:29999"/>
        <dbReference type="ChEBI" id="CHEBI:30616"/>
        <dbReference type="ChEBI" id="CHEBI:83421"/>
        <dbReference type="ChEBI" id="CHEBI:456216"/>
        <dbReference type="EC" id="2.7.11.1"/>
    </reaction>
</comment>
<dbReference type="GeneID" id="14919025"/>
<evidence type="ECO:0000256" key="7">
    <source>
        <dbReference type="ARBA" id="ARBA00023157"/>
    </source>
</evidence>
<dbReference type="PANTHER" id="PTHR47460">
    <property type="entry name" value="SERINE/THREONINE-PROTEIN KINASE-LIKE PROTEIN ACR4"/>
    <property type="match status" value="1"/>
</dbReference>
<dbReference type="GO" id="GO:0016020">
    <property type="term" value="C:membrane"/>
    <property type="evidence" value="ECO:0007669"/>
    <property type="project" value="UniProtKB-SubCell"/>
</dbReference>
<feature type="transmembrane region" description="Helical" evidence="12">
    <location>
        <begin position="12"/>
        <end position="33"/>
    </location>
</feature>
<evidence type="ECO:0000313" key="14">
    <source>
        <dbReference type="Proteomes" id="UP000011083"/>
    </source>
</evidence>
<dbReference type="KEGG" id="acan:ACA1_367650"/>
<dbReference type="InterPro" id="IPR009091">
    <property type="entry name" value="RCC1/BLIP-II"/>
</dbReference>
<sequence length="631" mass="64957">MSHDLGSTSLILLRVLLSYSFFSSLLAFVLLFFSSGGVVVIDAQTPLGSAHPFECWGTVPSGRPSNSTAFIQLALGNQHMCGLTVANTVQCWGQNDAGQRNIDAPGLEFAWITAGSSVSCGLFLPNRTARCYGSNLNNRTIVPTHAPLAALAMRQDFGCAMEPNGAITCWGNNAYNQVSASPGGSGFTQLAVGADHACALVSATGVTQCWGSADKGQTTPPAGVTFKALCSGASFSCGLDVSTGFPRCWGFSDFYSGTPNTTGFATIACGSSHVCGVKIYDGSTQCWGSVLSGNARNPPARHIYAQLYAANDYSCGFYAPEASAPPASPMATVPALPGVSPLAANASASFGESEPTVDLSAPTASSSVAVRSSLQLVQVGNTTVPDAMWVASNATSGNSGVGRRYEAQLGADTNATQVFAFSANSSAASFSGLEFVIAPGSVKWSLNFTSNVDAAKGITLRYRLSDLSNSSATGPAGQLAVVRRSDNTPRANMTSYYLAVPSSSTSAGAVVMVVEVFDVALVDDAAFEPIAHAVDVVRGSNGDHYELVLAFPAFNRSLFYDPSIGLGVLLGSGGGGDDVGLIVGVVVAVGVAAVVVVAVIVAGVAIAVWRKRRDLHSGMVNFNVRADDSQL</sequence>
<dbReference type="GO" id="GO:0004674">
    <property type="term" value="F:protein serine/threonine kinase activity"/>
    <property type="evidence" value="ECO:0007669"/>
    <property type="project" value="UniProtKB-KW"/>
</dbReference>
<accession>L8GYP7</accession>
<evidence type="ECO:0000256" key="12">
    <source>
        <dbReference type="SAM" id="Phobius"/>
    </source>
</evidence>
<evidence type="ECO:0000256" key="2">
    <source>
        <dbReference type="ARBA" id="ARBA00012513"/>
    </source>
</evidence>
<keyword evidence="9" id="KW-0325">Glycoprotein</keyword>
<evidence type="ECO:0000256" key="3">
    <source>
        <dbReference type="ARBA" id="ARBA00022692"/>
    </source>
</evidence>
<dbReference type="SUPFAM" id="SSF50985">
    <property type="entry name" value="RCC1/BLIP-II"/>
    <property type="match status" value="1"/>
</dbReference>
<dbReference type="AlphaFoldDB" id="L8GYP7"/>
<comment type="subcellular location">
    <subcellularLocation>
        <location evidence="1">Membrane</location>
        <topology evidence="1">Single-pass type I membrane protein</topology>
    </subcellularLocation>
</comment>
<comment type="catalytic activity">
    <reaction evidence="10">
        <text>L-threonyl-[protein] + ATP = O-phospho-L-threonyl-[protein] + ADP + H(+)</text>
        <dbReference type="Rhea" id="RHEA:46608"/>
        <dbReference type="Rhea" id="RHEA-COMP:11060"/>
        <dbReference type="Rhea" id="RHEA-COMP:11605"/>
        <dbReference type="ChEBI" id="CHEBI:15378"/>
        <dbReference type="ChEBI" id="CHEBI:30013"/>
        <dbReference type="ChEBI" id="CHEBI:30616"/>
        <dbReference type="ChEBI" id="CHEBI:61977"/>
        <dbReference type="ChEBI" id="CHEBI:456216"/>
        <dbReference type="EC" id="2.7.11.1"/>
    </reaction>
</comment>
<feature type="transmembrane region" description="Helical" evidence="12">
    <location>
        <begin position="579"/>
        <end position="609"/>
    </location>
</feature>
<keyword evidence="5 12" id="KW-1133">Transmembrane helix</keyword>
<evidence type="ECO:0000256" key="1">
    <source>
        <dbReference type="ARBA" id="ARBA00004479"/>
    </source>
</evidence>
<proteinExistence type="predicted"/>
<dbReference type="PANTHER" id="PTHR47460:SF1">
    <property type="entry name" value="SERINE_THREONINE-PROTEIN KINASE-LIKE PROTEIN ACR4"/>
    <property type="match status" value="1"/>
</dbReference>
<evidence type="ECO:0000256" key="9">
    <source>
        <dbReference type="ARBA" id="ARBA00023180"/>
    </source>
</evidence>
<keyword evidence="6 12" id="KW-0472">Membrane</keyword>
<dbReference type="Gene3D" id="2.130.10.30">
    <property type="entry name" value="Regulator of chromosome condensation 1/beta-lactamase-inhibitor protein II"/>
    <property type="match status" value="2"/>
</dbReference>
<organism evidence="13 14">
    <name type="scientific">Acanthamoeba castellanii (strain ATCC 30010 / Neff)</name>
    <dbReference type="NCBI Taxonomy" id="1257118"/>
    <lineage>
        <taxon>Eukaryota</taxon>
        <taxon>Amoebozoa</taxon>
        <taxon>Discosea</taxon>
        <taxon>Longamoebia</taxon>
        <taxon>Centramoebida</taxon>
        <taxon>Acanthamoebidae</taxon>
        <taxon>Acanthamoeba</taxon>
    </lineage>
</organism>
<evidence type="ECO:0000256" key="11">
    <source>
        <dbReference type="ARBA" id="ARBA00048679"/>
    </source>
</evidence>
<dbReference type="EC" id="2.7.11.1" evidence="2"/>
<dbReference type="VEuPathDB" id="AmoebaDB:ACA1_367650"/>
<protein>
    <recommendedName>
        <fullName evidence="2">non-specific serine/threonine protein kinase</fullName>
        <ecNumber evidence="2">2.7.11.1</ecNumber>
    </recommendedName>
</protein>
<gene>
    <name evidence="13" type="ORF">ACA1_367650</name>
</gene>
<evidence type="ECO:0000313" key="13">
    <source>
        <dbReference type="EMBL" id="ELR18085.1"/>
    </source>
</evidence>
<keyword evidence="14" id="KW-1185">Reference proteome</keyword>
<evidence type="ECO:0000256" key="10">
    <source>
        <dbReference type="ARBA" id="ARBA00047899"/>
    </source>
</evidence>
<keyword evidence="3 12" id="KW-0812">Transmembrane</keyword>
<evidence type="ECO:0000256" key="6">
    <source>
        <dbReference type="ARBA" id="ARBA00023136"/>
    </source>
</evidence>
<name>L8GYP7_ACACF</name>
<dbReference type="EMBL" id="KB007960">
    <property type="protein sequence ID" value="ELR18085.1"/>
    <property type="molecule type" value="Genomic_DNA"/>
</dbReference>
<evidence type="ECO:0000256" key="5">
    <source>
        <dbReference type="ARBA" id="ARBA00022989"/>
    </source>
</evidence>
<dbReference type="Pfam" id="PF13540">
    <property type="entry name" value="RCC1_2"/>
    <property type="match status" value="1"/>
</dbReference>
<dbReference type="OrthoDB" id="61110at2759"/>
<evidence type="ECO:0000256" key="8">
    <source>
        <dbReference type="ARBA" id="ARBA00023170"/>
    </source>
</evidence>
<dbReference type="RefSeq" id="XP_004340105.1">
    <property type="nucleotide sequence ID" value="XM_004340057.1"/>
</dbReference>